<evidence type="ECO:0000256" key="1">
    <source>
        <dbReference type="SAM" id="Phobius"/>
    </source>
</evidence>
<keyword evidence="3" id="KW-1185">Reference proteome</keyword>
<proteinExistence type="predicted"/>
<evidence type="ECO:0000313" key="3">
    <source>
        <dbReference type="Proteomes" id="UP000316778"/>
    </source>
</evidence>
<reference evidence="2 3" key="1">
    <citation type="journal article" date="2013" name="Stand. Genomic Sci.">
        <title>Genomic Encyclopedia of Type Strains, Phase I: The one thousand microbial genomes (KMG-I) project.</title>
        <authorList>
            <person name="Kyrpides N.C."/>
            <person name="Woyke T."/>
            <person name="Eisen J.A."/>
            <person name="Garrity G."/>
            <person name="Lilburn T.G."/>
            <person name="Beck B.J."/>
            <person name="Whitman W.B."/>
            <person name="Hugenholtz P."/>
            <person name="Klenk H.P."/>
        </authorList>
    </citation>
    <scope>NUCLEOTIDE SEQUENCE [LARGE SCALE GENOMIC DNA]</scope>
    <source>
        <strain evidence="2 3">DSM 13484</strain>
    </source>
</reference>
<organism evidence="2 3">
    <name type="scientific">Chitinophaga japonensis</name>
    <name type="common">Flexibacter japonensis</name>
    <dbReference type="NCBI Taxonomy" id="104662"/>
    <lineage>
        <taxon>Bacteria</taxon>
        <taxon>Pseudomonadati</taxon>
        <taxon>Bacteroidota</taxon>
        <taxon>Chitinophagia</taxon>
        <taxon>Chitinophagales</taxon>
        <taxon>Chitinophagaceae</taxon>
        <taxon>Chitinophaga</taxon>
    </lineage>
</organism>
<comment type="caution">
    <text evidence="2">The sequence shown here is derived from an EMBL/GenBank/DDBJ whole genome shotgun (WGS) entry which is preliminary data.</text>
</comment>
<keyword evidence="1" id="KW-1133">Transmembrane helix</keyword>
<name>A0A562T2Q4_CHIJA</name>
<protein>
    <submittedName>
        <fullName evidence="2">Uncharacterized protein</fullName>
    </submittedName>
</protein>
<accession>A0A562T2Q4</accession>
<sequence length="180" mass="20583">MHAYKARSEERVKREIAKLSNEHRALSKCAELPSTWLLFILKYLLFLAACSIQYFNSRTCFVHQNLYTMKPFIFQFKERPNGEPLDFSSIVYDKELNLNIDKLTGIPVVLSRMMATETGTKTHGENSDSDRDFTASMATMTGTFTKTEASDSDKDKSLSQYVAITETATRTYNEESDSDR</sequence>
<dbReference type="Proteomes" id="UP000316778">
    <property type="component" value="Unassembled WGS sequence"/>
</dbReference>
<dbReference type="EMBL" id="VLLG01000003">
    <property type="protein sequence ID" value="TWI87852.1"/>
    <property type="molecule type" value="Genomic_DNA"/>
</dbReference>
<evidence type="ECO:0000313" key="2">
    <source>
        <dbReference type="EMBL" id="TWI87852.1"/>
    </source>
</evidence>
<keyword evidence="1" id="KW-0812">Transmembrane</keyword>
<feature type="transmembrane region" description="Helical" evidence="1">
    <location>
        <begin position="36"/>
        <end position="55"/>
    </location>
</feature>
<gene>
    <name evidence="2" type="ORF">LX66_1924</name>
</gene>
<keyword evidence="1" id="KW-0472">Membrane</keyword>
<dbReference type="AlphaFoldDB" id="A0A562T2Q4"/>